<evidence type="ECO:0000256" key="6">
    <source>
        <dbReference type="ARBA" id="ARBA00022989"/>
    </source>
</evidence>
<feature type="transmembrane region" description="Helical" evidence="8">
    <location>
        <begin position="230"/>
        <end position="250"/>
    </location>
</feature>
<organism evidence="9 10">
    <name type="scientific">Candidatus Blochmannia ocreatus</name>
    <name type="common">nom. nud.</name>
    <dbReference type="NCBI Taxonomy" id="251538"/>
    <lineage>
        <taxon>Bacteria</taxon>
        <taxon>Pseudomonadati</taxon>
        <taxon>Pseudomonadota</taxon>
        <taxon>Gammaproteobacteria</taxon>
        <taxon>Enterobacterales</taxon>
        <taxon>Enterobacteriaceae</taxon>
        <taxon>ant endosymbionts</taxon>
        <taxon>Candidatus Blochmanniella</taxon>
    </lineage>
</organism>
<dbReference type="InterPro" id="IPR018107">
    <property type="entry name" value="Na-dicarboxylate_symporter_CS"/>
</dbReference>
<name>A0ABY4SYV4_9ENTR</name>
<dbReference type="Gene3D" id="1.10.3860.10">
    <property type="entry name" value="Sodium:dicarboxylate symporter"/>
    <property type="match status" value="1"/>
</dbReference>
<evidence type="ECO:0000256" key="3">
    <source>
        <dbReference type="ARBA" id="ARBA00022475"/>
    </source>
</evidence>
<evidence type="ECO:0000256" key="7">
    <source>
        <dbReference type="ARBA" id="ARBA00023136"/>
    </source>
</evidence>
<dbReference type="InterPro" id="IPR036458">
    <property type="entry name" value="Na:dicarbo_symporter_sf"/>
</dbReference>
<feature type="transmembrane region" description="Helical" evidence="8">
    <location>
        <begin position="84"/>
        <end position="106"/>
    </location>
</feature>
<feature type="transmembrane region" description="Helical" evidence="8">
    <location>
        <begin position="47"/>
        <end position="72"/>
    </location>
</feature>
<gene>
    <name evidence="9" type="primary">gltP</name>
    <name evidence="9" type="ORF">M9405_00040</name>
</gene>
<keyword evidence="10" id="KW-1185">Reference proteome</keyword>
<dbReference type="Proteomes" id="UP001056834">
    <property type="component" value="Chromosome"/>
</dbReference>
<reference evidence="9" key="1">
    <citation type="submission" date="2022-05" db="EMBL/GenBank/DDBJ databases">
        <title>Impact of host demography and evolutionary history on endosymbiont molecular evolution: a test in carpenter ants (Genus Camponotus) and their Blochmannia endosymbionts.</title>
        <authorList>
            <person name="Manthey J.D."/>
            <person name="Giron J.C."/>
            <person name="Hruska J.P."/>
        </authorList>
    </citation>
    <scope>NUCLEOTIDE SEQUENCE</scope>
    <source>
        <strain evidence="9">C-006</strain>
    </source>
</reference>
<evidence type="ECO:0000256" key="8">
    <source>
        <dbReference type="SAM" id="Phobius"/>
    </source>
</evidence>
<evidence type="ECO:0000256" key="2">
    <source>
        <dbReference type="ARBA" id="ARBA00022448"/>
    </source>
</evidence>
<sequence>MKKFKITLAWKIFFALNLGIIVGIALHNQLELRDLVVTTFLAPAGEIFIRMIKMIVVPIVMATLIVGIAGIGDAKKLGSIGLKTIIYFEIITTVAIILGVALANLLHPGHGIDMSVLSKTDISMYEDTTSKIQSNLVGTMLSLIPSNIISSMSTGDMLPVIFFSVIFGLGLSVLPDKTKLPLLNICNSVADTMFEVTHIVMRYAPIGVFALISVTVATFGFSSLLPLTKLVLLVYGAIIFFALVVLGIVARICNLRILKLIFILKEELILSFSTASSETVLPRIIKKMEAYGAPASITGFVIPTGYSFNLDGSTLYQSIAAIFIAQLYGIELSLGQEIILVLTLMITSKGIAGVPGVSFVVLLATLGSVGIPLEGLAFIAGVDRILDMGRTVLNVIGNALAVLVIAKWENQYDSKQALDYEVKMLSK</sequence>
<dbReference type="PROSITE" id="PS00713">
    <property type="entry name" value="NA_DICARBOXYL_SYMP_1"/>
    <property type="match status" value="1"/>
</dbReference>
<dbReference type="NCBIfam" id="NF008440">
    <property type="entry name" value="PRK11283.1"/>
    <property type="match status" value="1"/>
</dbReference>
<feature type="transmembrane region" description="Helical" evidence="8">
    <location>
        <begin position="157"/>
        <end position="174"/>
    </location>
</feature>
<feature type="transmembrane region" description="Helical" evidence="8">
    <location>
        <begin position="320"/>
        <end position="347"/>
    </location>
</feature>
<comment type="subcellular location">
    <subcellularLocation>
        <location evidence="1">Cell membrane</location>
        <topology evidence="1">Multi-pass membrane protein</topology>
    </subcellularLocation>
</comment>
<feature type="transmembrane region" description="Helical" evidence="8">
    <location>
        <begin position="388"/>
        <end position="406"/>
    </location>
</feature>
<keyword evidence="4 8" id="KW-0812">Transmembrane</keyword>
<keyword evidence="2" id="KW-0813">Transport</keyword>
<dbReference type="RefSeq" id="WP_250223574.1">
    <property type="nucleotide sequence ID" value="NZ_CP097762.1"/>
</dbReference>
<evidence type="ECO:0000313" key="9">
    <source>
        <dbReference type="EMBL" id="URJ25443.1"/>
    </source>
</evidence>
<feature type="transmembrane region" description="Helical" evidence="8">
    <location>
        <begin position="290"/>
        <end position="308"/>
    </location>
</feature>
<evidence type="ECO:0000256" key="4">
    <source>
        <dbReference type="ARBA" id="ARBA00022692"/>
    </source>
</evidence>
<protein>
    <submittedName>
        <fullName evidence="9">Glutamate/aspartate:proton symporter GltP</fullName>
    </submittedName>
</protein>
<feature type="transmembrane region" description="Helical" evidence="8">
    <location>
        <begin position="359"/>
        <end position="382"/>
    </location>
</feature>
<evidence type="ECO:0000256" key="1">
    <source>
        <dbReference type="ARBA" id="ARBA00004651"/>
    </source>
</evidence>
<feature type="transmembrane region" description="Helical" evidence="8">
    <location>
        <begin position="7"/>
        <end position="27"/>
    </location>
</feature>
<proteinExistence type="predicted"/>
<keyword evidence="3" id="KW-1003">Cell membrane</keyword>
<dbReference type="PRINTS" id="PR00173">
    <property type="entry name" value="EDTRNSPORT"/>
</dbReference>
<dbReference type="EMBL" id="CP097762">
    <property type="protein sequence ID" value="URJ25443.1"/>
    <property type="molecule type" value="Genomic_DNA"/>
</dbReference>
<dbReference type="Pfam" id="PF00375">
    <property type="entry name" value="SDF"/>
    <property type="match status" value="1"/>
</dbReference>
<keyword evidence="5" id="KW-0769">Symport</keyword>
<accession>A0ABY4SYV4</accession>
<dbReference type="PANTHER" id="PTHR42865:SF7">
    <property type="entry name" value="PROTON_GLUTAMATE-ASPARTATE SYMPORTER"/>
    <property type="match status" value="1"/>
</dbReference>
<keyword evidence="7 8" id="KW-0472">Membrane</keyword>
<keyword evidence="6 8" id="KW-1133">Transmembrane helix</keyword>
<feature type="transmembrane region" description="Helical" evidence="8">
    <location>
        <begin position="203"/>
        <end position="224"/>
    </location>
</feature>
<dbReference type="SUPFAM" id="SSF118215">
    <property type="entry name" value="Proton glutamate symport protein"/>
    <property type="match status" value="1"/>
</dbReference>
<evidence type="ECO:0000313" key="10">
    <source>
        <dbReference type="Proteomes" id="UP001056834"/>
    </source>
</evidence>
<evidence type="ECO:0000256" key="5">
    <source>
        <dbReference type="ARBA" id="ARBA00022847"/>
    </source>
</evidence>
<dbReference type="PANTHER" id="PTHR42865">
    <property type="entry name" value="PROTON/GLUTAMATE-ASPARTATE SYMPORTER"/>
    <property type="match status" value="1"/>
</dbReference>
<dbReference type="InterPro" id="IPR001991">
    <property type="entry name" value="Na-dicarboxylate_symporter"/>
</dbReference>
<dbReference type="PROSITE" id="PS00714">
    <property type="entry name" value="NA_DICARBOXYL_SYMP_2"/>
    <property type="match status" value="1"/>
</dbReference>